<dbReference type="Proteomes" id="UP000054549">
    <property type="component" value="Unassembled WGS sequence"/>
</dbReference>
<name>A0A0C2TIA0_AMAMK</name>
<evidence type="ECO:0000313" key="2">
    <source>
        <dbReference type="EMBL" id="KIL66704.1"/>
    </source>
</evidence>
<evidence type="ECO:0000313" key="3">
    <source>
        <dbReference type="Proteomes" id="UP000054549"/>
    </source>
</evidence>
<gene>
    <name evidence="2" type="ORF">M378DRAFT_160727</name>
</gene>
<dbReference type="AlphaFoldDB" id="A0A0C2TIA0"/>
<evidence type="ECO:0000256" key="1">
    <source>
        <dbReference type="SAM" id="MobiDB-lite"/>
    </source>
</evidence>
<feature type="region of interest" description="Disordered" evidence="1">
    <location>
        <begin position="1"/>
        <end position="22"/>
    </location>
</feature>
<proteinExistence type="predicted"/>
<accession>A0A0C2TIA0</accession>
<keyword evidence="3" id="KW-1185">Reference proteome</keyword>
<dbReference type="InParanoid" id="A0A0C2TIA0"/>
<reference evidence="2 3" key="1">
    <citation type="submission" date="2014-04" db="EMBL/GenBank/DDBJ databases">
        <title>Evolutionary Origins and Diversification of the Mycorrhizal Mutualists.</title>
        <authorList>
            <consortium name="DOE Joint Genome Institute"/>
            <consortium name="Mycorrhizal Genomics Consortium"/>
            <person name="Kohler A."/>
            <person name="Kuo A."/>
            <person name="Nagy L.G."/>
            <person name="Floudas D."/>
            <person name="Copeland A."/>
            <person name="Barry K.W."/>
            <person name="Cichocki N."/>
            <person name="Veneault-Fourrey C."/>
            <person name="LaButti K."/>
            <person name="Lindquist E.A."/>
            <person name="Lipzen A."/>
            <person name="Lundell T."/>
            <person name="Morin E."/>
            <person name="Murat C."/>
            <person name="Riley R."/>
            <person name="Ohm R."/>
            <person name="Sun H."/>
            <person name="Tunlid A."/>
            <person name="Henrissat B."/>
            <person name="Grigoriev I.V."/>
            <person name="Hibbett D.S."/>
            <person name="Martin F."/>
        </authorList>
    </citation>
    <scope>NUCLEOTIDE SEQUENCE [LARGE SCALE GENOMIC DNA]</scope>
    <source>
        <strain evidence="2 3">Koide BX008</strain>
    </source>
</reference>
<protein>
    <submittedName>
        <fullName evidence="2">Uncharacterized protein</fullName>
    </submittedName>
</protein>
<organism evidence="2 3">
    <name type="scientific">Amanita muscaria (strain Koide BX008)</name>
    <dbReference type="NCBI Taxonomy" id="946122"/>
    <lineage>
        <taxon>Eukaryota</taxon>
        <taxon>Fungi</taxon>
        <taxon>Dikarya</taxon>
        <taxon>Basidiomycota</taxon>
        <taxon>Agaricomycotina</taxon>
        <taxon>Agaricomycetes</taxon>
        <taxon>Agaricomycetidae</taxon>
        <taxon>Agaricales</taxon>
        <taxon>Pluteineae</taxon>
        <taxon>Amanitaceae</taxon>
        <taxon>Amanita</taxon>
    </lineage>
</organism>
<sequence length="78" mass="8559">MANRGHGGAAPLGTSTRRTASARRHAFFQKSNSRFTHVMGGKYEAPHGRLFRDRRYRSGVKAAVLGLQVPIHDRGLTG</sequence>
<dbReference type="EMBL" id="KN818235">
    <property type="protein sequence ID" value="KIL66704.1"/>
    <property type="molecule type" value="Genomic_DNA"/>
</dbReference>
<feature type="compositionally biased region" description="Gly residues" evidence="1">
    <location>
        <begin position="1"/>
        <end position="10"/>
    </location>
</feature>
<dbReference type="HOGENOM" id="CLU_2621507_0_0_1"/>